<reference evidence="2" key="1">
    <citation type="journal article" date="2005" name="Nature">
        <title>The map-based sequence of the rice genome.</title>
        <authorList>
            <consortium name="International rice genome sequencing project (IRGSP)"/>
            <person name="Matsumoto T."/>
            <person name="Wu J."/>
            <person name="Kanamori H."/>
            <person name="Katayose Y."/>
            <person name="Fujisawa M."/>
            <person name="Namiki N."/>
            <person name="Mizuno H."/>
            <person name="Yamamoto K."/>
            <person name="Antonio B.A."/>
            <person name="Baba T."/>
            <person name="Sakata K."/>
            <person name="Nagamura Y."/>
            <person name="Aoki H."/>
            <person name="Arikawa K."/>
            <person name="Arita K."/>
            <person name="Bito T."/>
            <person name="Chiden Y."/>
            <person name="Fujitsuka N."/>
            <person name="Fukunaka R."/>
            <person name="Hamada M."/>
            <person name="Harada C."/>
            <person name="Hayashi A."/>
            <person name="Hijishita S."/>
            <person name="Honda M."/>
            <person name="Hosokawa S."/>
            <person name="Ichikawa Y."/>
            <person name="Idonuma A."/>
            <person name="Iijima M."/>
            <person name="Ikeda M."/>
            <person name="Ikeno M."/>
            <person name="Ito K."/>
            <person name="Ito S."/>
            <person name="Ito T."/>
            <person name="Ito Y."/>
            <person name="Ito Y."/>
            <person name="Iwabuchi A."/>
            <person name="Kamiya K."/>
            <person name="Karasawa W."/>
            <person name="Kurita K."/>
            <person name="Katagiri S."/>
            <person name="Kikuta A."/>
            <person name="Kobayashi H."/>
            <person name="Kobayashi N."/>
            <person name="Machita K."/>
            <person name="Maehara T."/>
            <person name="Masukawa M."/>
            <person name="Mizubayashi T."/>
            <person name="Mukai Y."/>
            <person name="Nagasaki H."/>
            <person name="Nagata Y."/>
            <person name="Naito S."/>
            <person name="Nakashima M."/>
            <person name="Nakama Y."/>
            <person name="Nakamichi Y."/>
            <person name="Nakamura M."/>
            <person name="Meguro A."/>
            <person name="Negishi M."/>
            <person name="Ohta I."/>
            <person name="Ohta T."/>
            <person name="Okamoto M."/>
            <person name="Ono N."/>
            <person name="Saji S."/>
            <person name="Sakaguchi M."/>
            <person name="Sakai K."/>
            <person name="Shibata M."/>
            <person name="Shimokawa T."/>
            <person name="Song J."/>
            <person name="Takazaki Y."/>
            <person name="Terasawa K."/>
            <person name="Tsugane M."/>
            <person name="Tsuji K."/>
            <person name="Ueda S."/>
            <person name="Waki K."/>
            <person name="Yamagata H."/>
            <person name="Yamamoto M."/>
            <person name="Yamamoto S."/>
            <person name="Yamane H."/>
            <person name="Yoshiki S."/>
            <person name="Yoshihara R."/>
            <person name="Yukawa K."/>
            <person name="Zhong H."/>
            <person name="Yano M."/>
            <person name="Yuan Q."/>
            <person name="Ouyang S."/>
            <person name="Liu J."/>
            <person name="Jones K.M."/>
            <person name="Gansberger K."/>
            <person name="Moffat K."/>
            <person name="Hill J."/>
            <person name="Bera J."/>
            <person name="Fadrosh D."/>
            <person name="Jin S."/>
            <person name="Johri S."/>
            <person name="Kim M."/>
            <person name="Overton L."/>
            <person name="Reardon M."/>
            <person name="Tsitrin T."/>
            <person name="Vuong H."/>
            <person name="Weaver B."/>
            <person name="Ciecko A."/>
            <person name="Tallon L."/>
            <person name="Jackson J."/>
            <person name="Pai G."/>
            <person name="Aken S.V."/>
            <person name="Utterback T."/>
            <person name="Reidmuller S."/>
            <person name="Feldblyum T."/>
            <person name="Hsiao J."/>
            <person name="Zismann V."/>
            <person name="Iobst S."/>
            <person name="de Vazeille A.R."/>
            <person name="Buell C.R."/>
            <person name="Ying K."/>
            <person name="Li Y."/>
            <person name="Lu T."/>
            <person name="Huang Y."/>
            <person name="Zhao Q."/>
            <person name="Feng Q."/>
            <person name="Zhang L."/>
            <person name="Zhu J."/>
            <person name="Weng Q."/>
            <person name="Mu J."/>
            <person name="Lu Y."/>
            <person name="Fan D."/>
            <person name="Liu Y."/>
            <person name="Guan J."/>
            <person name="Zhang Y."/>
            <person name="Yu S."/>
            <person name="Liu X."/>
            <person name="Zhang Y."/>
            <person name="Hong G."/>
            <person name="Han B."/>
            <person name="Choisne N."/>
            <person name="Demange N."/>
            <person name="Orjeda G."/>
            <person name="Samain S."/>
            <person name="Cattolico L."/>
            <person name="Pelletier E."/>
            <person name="Couloux A."/>
            <person name="Segurens B."/>
            <person name="Wincker P."/>
            <person name="D'Hont A."/>
            <person name="Scarpelli C."/>
            <person name="Weissenbach J."/>
            <person name="Salanoubat M."/>
            <person name="Quetier F."/>
            <person name="Yu Y."/>
            <person name="Kim H.R."/>
            <person name="Rambo T."/>
            <person name="Currie J."/>
            <person name="Collura K."/>
            <person name="Luo M."/>
            <person name="Yang T."/>
            <person name="Ammiraju J.S.S."/>
            <person name="Engler F."/>
            <person name="Soderlund C."/>
            <person name="Wing R.A."/>
            <person name="Palmer L.E."/>
            <person name="de la Bastide M."/>
            <person name="Spiegel L."/>
            <person name="Nascimento L."/>
            <person name="Zutavern T."/>
            <person name="O'Shaughnessy A."/>
            <person name="Dike S."/>
            <person name="Dedhia N."/>
            <person name="Preston R."/>
            <person name="Balija V."/>
            <person name="McCombie W.R."/>
            <person name="Chow T."/>
            <person name="Chen H."/>
            <person name="Chung M."/>
            <person name="Chen C."/>
            <person name="Shaw J."/>
            <person name="Wu H."/>
            <person name="Hsiao K."/>
            <person name="Chao Y."/>
            <person name="Chu M."/>
            <person name="Cheng C."/>
            <person name="Hour A."/>
            <person name="Lee P."/>
            <person name="Lin S."/>
            <person name="Lin Y."/>
            <person name="Liou J."/>
            <person name="Liu S."/>
            <person name="Hsing Y."/>
            <person name="Raghuvanshi S."/>
            <person name="Mohanty A."/>
            <person name="Bharti A.K."/>
            <person name="Gaur A."/>
            <person name="Gupta V."/>
            <person name="Kumar D."/>
            <person name="Ravi V."/>
            <person name="Vij S."/>
            <person name="Kapur A."/>
            <person name="Khurana P."/>
            <person name="Khurana P."/>
            <person name="Khurana J.P."/>
            <person name="Tyagi A.K."/>
            <person name="Gaikwad K."/>
            <person name="Singh A."/>
            <person name="Dalal V."/>
            <person name="Srivastava S."/>
            <person name="Dixit A."/>
            <person name="Pal A.K."/>
            <person name="Ghazi I.A."/>
            <person name="Yadav M."/>
            <person name="Pandit A."/>
            <person name="Bhargava A."/>
            <person name="Sureshbabu K."/>
            <person name="Batra K."/>
            <person name="Sharma T.R."/>
            <person name="Mohapatra T."/>
            <person name="Singh N.K."/>
            <person name="Messing J."/>
            <person name="Nelson A.B."/>
            <person name="Fuks G."/>
            <person name="Kavchok S."/>
            <person name="Keizer G."/>
            <person name="Linton E."/>
            <person name="Llaca V."/>
            <person name="Song R."/>
            <person name="Tanyolac B."/>
            <person name="Young S."/>
            <person name="Ho-Il K."/>
            <person name="Hahn J.H."/>
            <person name="Sangsakoo G."/>
            <person name="Vanavichit A."/>
            <person name="de Mattos Luiz.A.T."/>
            <person name="Zimmer P.D."/>
            <person name="Malone G."/>
            <person name="Dellagostin O."/>
            <person name="de Oliveira A.C."/>
            <person name="Bevan M."/>
            <person name="Bancroft I."/>
            <person name="Minx P."/>
            <person name="Cordum H."/>
            <person name="Wilson R."/>
            <person name="Cheng Z."/>
            <person name="Jin W."/>
            <person name="Jiang J."/>
            <person name="Leong S.A."/>
            <person name="Iwama H."/>
            <person name="Gojobori T."/>
            <person name="Itoh T."/>
            <person name="Niimura Y."/>
            <person name="Fujii Y."/>
            <person name="Habara T."/>
            <person name="Sakai H."/>
            <person name="Sato Y."/>
            <person name="Wilson G."/>
            <person name="Kumar K."/>
            <person name="McCouch S."/>
            <person name="Juretic N."/>
            <person name="Hoen D."/>
            <person name="Wright S."/>
            <person name="Bruskiewich R."/>
            <person name="Bureau T."/>
            <person name="Miyao A."/>
            <person name="Hirochika H."/>
            <person name="Nishikawa T."/>
            <person name="Kadowaki K."/>
            <person name="Sugiura M."/>
            <person name="Burr B."/>
            <person name="Sasaki T."/>
        </authorList>
    </citation>
    <scope>NUCLEOTIDE SEQUENCE [LARGE SCALE GENOMIC DNA]</scope>
    <source>
        <strain evidence="2">cv. Nipponbare</strain>
    </source>
</reference>
<organism evidence="1 2">
    <name type="scientific">Oryza sativa subsp. japonica</name>
    <name type="common">Rice</name>
    <dbReference type="NCBI Taxonomy" id="39947"/>
    <lineage>
        <taxon>Eukaryota</taxon>
        <taxon>Viridiplantae</taxon>
        <taxon>Streptophyta</taxon>
        <taxon>Embryophyta</taxon>
        <taxon>Tracheophyta</taxon>
        <taxon>Spermatophyta</taxon>
        <taxon>Magnoliopsida</taxon>
        <taxon>Liliopsida</taxon>
        <taxon>Poales</taxon>
        <taxon>Poaceae</taxon>
        <taxon>BOP clade</taxon>
        <taxon>Oryzoideae</taxon>
        <taxon>Oryzeae</taxon>
        <taxon>Oryzinae</taxon>
        <taxon>Oryza</taxon>
        <taxon>Oryza sativa</taxon>
    </lineage>
</organism>
<dbReference type="EMBL" id="AP005757">
    <property type="protein sequence ID" value="BAD10630.1"/>
    <property type="molecule type" value="Genomic_DNA"/>
</dbReference>
<name>Q6YWK1_ORYSJ</name>
<accession>Q6YWK1</accession>
<protein>
    <submittedName>
        <fullName evidence="1">Uncharacterized protein</fullName>
    </submittedName>
</protein>
<gene>
    <name evidence="1" type="primary">P0413H11.25</name>
</gene>
<dbReference type="Proteomes" id="UP000000763">
    <property type="component" value="Chromosome 8"/>
</dbReference>
<proteinExistence type="predicted"/>
<evidence type="ECO:0000313" key="2">
    <source>
        <dbReference type="Proteomes" id="UP000000763"/>
    </source>
</evidence>
<sequence length="187" mass="19704">MTVPSLAHVSYLRRRSSLERGEAMHQRCQIRPYLRRSSVRSAPRGRDAGELVARAAIGLLDSRPCVDSGHTTHHYLEPPRTPISSAFEQCGGSATAWSSFLGLKAKISRLEKAGAMNEGVKSELIGRKCQSTSSCSAADRSGADLKPVEIDAVRLVISKAGEDGGGDDNNGLIATLGGGDLEGGAMG</sequence>
<dbReference type="AlphaFoldDB" id="Q6YWK1"/>
<reference evidence="2" key="2">
    <citation type="journal article" date="2008" name="Nucleic Acids Res.">
        <title>The rice annotation project database (RAP-DB): 2008 update.</title>
        <authorList>
            <consortium name="The rice annotation project (RAP)"/>
        </authorList>
    </citation>
    <scope>GENOME REANNOTATION</scope>
    <source>
        <strain evidence="2">cv. Nipponbare</strain>
    </source>
</reference>
<evidence type="ECO:0000313" key="1">
    <source>
        <dbReference type="EMBL" id="BAD10630.1"/>
    </source>
</evidence>